<sequence>MRRLKEPALAVDILRDFGASYARTPNVKRVSALYFEKLANALNQTAAQLQESDHLELEKSRVEDPSDSSLSSEGDKAMMDSTSGYSTTCTSLPSSARCSSRTFTSRSSETHMEILKENLNDAISNGTSMSRRCSGNCNHDHNGKSICPITAEAWIVLSAFLANQIKFGYEMEKLLQTEMAKLGLIEKFTNPVQEVCRHAHFSHEPPTQFA</sequence>
<feature type="region of interest" description="Disordered" evidence="1">
    <location>
        <begin position="51"/>
        <end position="77"/>
    </location>
</feature>
<reference evidence="2 3" key="1">
    <citation type="journal article" date="2017" name="Curr. Biol.">
        <title>Genome architecture and evolution of a unichromosomal asexual nematode.</title>
        <authorList>
            <person name="Fradin H."/>
            <person name="Zegar C."/>
            <person name="Gutwein M."/>
            <person name="Lucas J."/>
            <person name="Kovtun M."/>
            <person name="Corcoran D."/>
            <person name="Baugh L.R."/>
            <person name="Kiontke K."/>
            <person name="Gunsalus K."/>
            <person name="Fitch D.H."/>
            <person name="Piano F."/>
        </authorList>
    </citation>
    <scope>NUCLEOTIDE SEQUENCE [LARGE SCALE GENOMIC DNA]</scope>
    <source>
        <strain evidence="2">PF1309</strain>
    </source>
</reference>
<evidence type="ECO:0000313" key="2">
    <source>
        <dbReference type="EMBL" id="PAV61413.1"/>
    </source>
</evidence>
<dbReference type="OrthoDB" id="5810844at2759"/>
<accession>A0A2A2JI73</accession>
<feature type="compositionally biased region" description="Basic and acidic residues" evidence="1">
    <location>
        <begin position="51"/>
        <end position="64"/>
    </location>
</feature>
<proteinExistence type="predicted"/>
<evidence type="ECO:0000256" key="1">
    <source>
        <dbReference type="SAM" id="MobiDB-lite"/>
    </source>
</evidence>
<evidence type="ECO:0000313" key="3">
    <source>
        <dbReference type="Proteomes" id="UP000218231"/>
    </source>
</evidence>
<organism evidence="2 3">
    <name type="scientific">Diploscapter pachys</name>
    <dbReference type="NCBI Taxonomy" id="2018661"/>
    <lineage>
        <taxon>Eukaryota</taxon>
        <taxon>Metazoa</taxon>
        <taxon>Ecdysozoa</taxon>
        <taxon>Nematoda</taxon>
        <taxon>Chromadorea</taxon>
        <taxon>Rhabditida</taxon>
        <taxon>Rhabditina</taxon>
        <taxon>Rhabditomorpha</taxon>
        <taxon>Rhabditoidea</taxon>
        <taxon>Rhabditidae</taxon>
        <taxon>Diploscapter</taxon>
    </lineage>
</organism>
<dbReference type="EMBL" id="LIAE01010413">
    <property type="protein sequence ID" value="PAV61413.1"/>
    <property type="molecule type" value="Genomic_DNA"/>
</dbReference>
<protein>
    <submittedName>
        <fullName evidence="2">Uncharacterized protein</fullName>
    </submittedName>
</protein>
<dbReference type="AlphaFoldDB" id="A0A2A2JI73"/>
<dbReference type="Proteomes" id="UP000218231">
    <property type="component" value="Unassembled WGS sequence"/>
</dbReference>
<name>A0A2A2JI73_9BILA</name>
<comment type="caution">
    <text evidence="2">The sequence shown here is derived from an EMBL/GenBank/DDBJ whole genome shotgun (WGS) entry which is preliminary data.</text>
</comment>
<gene>
    <name evidence="2" type="ORF">WR25_01755</name>
</gene>
<keyword evidence="3" id="KW-1185">Reference proteome</keyword>